<evidence type="ECO:0000256" key="1">
    <source>
        <dbReference type="ARBA" id="ARBA00022527"/>
    </source>
</evidence>
<proteinExistence type="predicted"/>
<keyword evidence="1" id="KW-0808">Transferase</keyword>
<dbReference type="InterPro" id="IPR000719">
    <property type="entry name" value="Prot_kinase_dom"/>
</dbReference>
<comment type="caution">
    <text evidence="7">The sequence shown here is derived from an EMBL/GenBank/DDBJ whole genome shotgun (WGS) entry which is preliminary data.</text>
</comment>
<dbReference type="Proteomes" id="UP001470230">
    <property type="component" value="Unassembled WGS sequence"/>
</dbReference>
<feature type="region of interest" description="Disordered" evidence="5">
    <location>
        <begin position="110"/>
        <end position="171"/>
    </location>
</feature>
<dbReference type="SUPFAM" id="SSF48371">
    <property type="entry name" value="ARM repeat"/>
    <property type="match status" value="1"/>
</dbReference>
<protein>
    <recommendedName>
        <fullName evidence="6">Protein kinase domain-containing protein</fullName>
    </recommendedName>
</protein>
<dbReference type="PROSITE" id="PS00108">
    <property type="entry name" value="PROTEIN_KINASE_ST"/>
    <property type="match status" value="1"/>
</dbReference>
<name>A0ABR2IPD5_9EUKA</name>
<dbReference type="Pfam" id="PF07714">
    <property type="entry name" value="PK_Tyr_Ser-Thr"/>
    <property type="match status" value="1"/>
</dbReference>
<keyword evidence="1" id="KW-0723">Serine/threonine-protein kinase</keyword>
<dbReference type="PANTHER" id="PTHR44329">
    <property type="entry name" value="SERINE/THREONINE-PROTEIN KINASE TNNI3K-RELATED"/>
    <property type="match status" value="1"/>
</dbReference>
<dbReference type="PROSITE" id="PS50011">
    <property type="entry name" value="PROTEIN_KINASE_DOM"/>
    <property type="match status" value="1"/>
</dbReference>
<keyword evidence="3 4" id="KW-0067">ATP-binding</keyword>
<dbReference type="InterPro" id="IPR011009">
    <property type="entry name" value="Kinase-like_dom_sf"/>
</dbReference>
<dbReference type="SUPFAM" id="SSF56112">
    <property type="entry name" value="Protein kinase-like (PK-like)"/>
    <property type="match status" value="1"/>
</dbReference>
<evidence type="ECO:0000256" key="5">
    <source>
        <dbReference type="SAM" id="MobiDB-lite"/>
    </source>
</evidence>
<evidence type="ECO:0000256" key="2">
    <source>
        <dbReference type="ARBA" id="ARBA00022741"/>
    </source>
</evidence>
<feature type="compositionally biased region" description="Polar residues" evidence="5">
    <location>
        <begin position="160"/>
        <end position="171"/>
    </location>
</feature>
<dbReference type="InterPro" id="IPR017441">
    <property type="entry name" value="Protein_kinase_ATP_BS"/>
</dbReference>
<dbReference type="InterPro" id="IPR001245">
    <property type="entry name" value="Ser-Thr/Tyr_kinase_cat_dom"/>
</dbReference>
<evidence type="ECO:0000259" key="6">
    <source>
        <dbReference type="PROSITE" id="PS50011"/>
    </source>
</evidence>
<sequence length="969" mass="110602">MSNQNAETNDISKYIIDHNQLKFERVIGMGGYGEVSLGYHIPTGIKVAIKRLFDINESQRMLELYHREIQTLSLVKNIFLLPFIGFTNSPPYCIVTKFIPNGSLYDSLHEVTKPTSPRSNSPSIPPISKGDSKRNSKAMPKSKRRSKNKNIKEDDDDSINQESNSSNYAPHKLSPTQKTFIAYGIAVGMQILHEKGIIHRDLKTQNILIDEHNCPIISDFGSSRYANGNAPKTSSFGTSNYMAPEFIQGDEYDLPVDVYSYGMILWEMLTEEVPFLGKESAQVIYMVVIQQSRPPIPENTPNNLKKLIEKCWSPDQFERPTFEKIVSFFTSRKVEFPGTDQDELNHLFQNYRSKNNSPIKRRHSDVSPRDSYNSDVEMMNNIQLNDDIISKSVSTFISKSSRSSPKQQTIDDSLSALDEDDPIKIKQSVEFFESIMNDKIILQIDLWPHFLNFLLRQYNSGANDDLSIFIDNSNDSKLPLDLIQRVEALVKYFASTYEILEGIKKLNDLQQFLLPNDTFLSLFLYIVNFLPGVVDDQIVKRIFQLFGDNRYSFRAATLVCRIVQNSPQPNLQQYILDMLQKNVSNFVELSGGHLIIELLLHYKYLKINVISMFNRSTIDENVISSYKSLFSINGPPELFSLQNILQHCLSANEELRDLSLEFIRRFAFGAEREPLMLIVTTLFKVIFNYESEKAALLLIRVSSDPKRCISLINAGFINDFLDAKPSTALLLLKIFLTIIVANEKCKKFFFQHPLIGKYFTNVAKNYDEDAIISLCWSLNQIQVTADLAVNLTKNEFISILCDIITSPRSSKILSNSVSKNASKFRCNVDHNLSRHMAVESDDDYDDGENDAFSSMSSTSSANPYGLILDPNRLTWFLSAIAKVAPFADCDRYNKVVRLLFDLIDKKSIKSRNCLITLCALSHQKSTHDTFISNNIFALFNRYNDNSEETKNYQKQILKNIRDGGKFLIP</sequence>
<dbReference type="EMBL" id="JAPFFF010000015">
    <property type="protein sequence ID" value="KAK8866523.1"/>
    <property type="molecule type" value="Genomic_DNA"/>
</dbReference>
<feature type="compositionally biased region" description="Basic residues" evidence="5">
    <location>
        <begin position="140"/>
        <end position="149"/>
    </location>
</feature>
<dbReference type="CDD" id="cd13999">
    <property type="entry name" value="STKc_MAP3K-like"/>
    <property type="match status" value="1"/>
</dbReference>
<evidence type="ECO:0000313" key="8">
    <source>
        <dbReference type="Proteomes" id="UP001470230"/>
    </source>
</evidence>
<feature type="binding site" evidence="4">
    <location>
        <position position="50"/>
    </location>
    <ligand>
        <name>ATP</name>
        <dbReference type="ChEBI" id="CHEBI:30616"/>
    </ligand>
</feature>
<dbReference type="InterPro" id="IPR008271">
    <property type="entry name" value="Ser/Thr_kinase_AS"/>
</dbReference>
<gene>
    <name evidence="7" type="ORF">M9Y10_009487</name>
</gene>
<keyword evidence="2 4" id="KW-0547">Nucleotide-binding</keyword>
<keyword evidence="1" id="KW-0418">Kinase</keyword>
<feature type="compositionally biased region" description="Low complexity" evidence="5">
    <location>
        <begin position="114"/>
        <end position="128"/>
    </location>
</feature>
<dbReference type="InterPro" id="IPR051681">
    <property type="entry name" value="Ser/Thr_Kinases-Pseudokinases"/>
</dbReference>
<dbReference type="PANTHER" id="PTHR44329:SF214">
    <property type="entry name" value="PROTEIN KINASE DOMAIN-CONTAINING PROTEIN"/>
    <property type="match status" value="1"/>
</dbReference>
<organism evidence="7 8">
    <name type="scientific">Tritrichomonas musculus</name>
    <dbReference type="NCBI Taxonomy" id="1915356"/>
    <lineage>
        <taxon>Eukaryota</taxon>
        <taxon>Metamonada</taxon>
        <taxon>Parabasalia</taxon>
        <taxon>Tritrichomonadida</taxon>
        <taxon>Tritrichomonadidae</taxon>
        <taxon>Tritrichomonas</taxon>
    </lineage>
</organism>
<dbReference type="Gene3D" id="1.10.510.10">
    <property type="entry name" value="Transferase(Phosphotransferase) domain 1"/>
    <property type="match status" value="2"/>
</dbReference>
<evidence type="ECO:0000256" key="3">
    <source>
        <dbReference type="ARBA" id="ARBA00022840"/>
    </source>
</evidence>
<keyword evidence="8" id="KW-1185">Reference proteome</keyword>
<accession>A0ABR2IPD5</accession>
<dbReference type="InterPro" id="IPR016024">
    <property type="entry name" value="ARM-type_fold"/>
</dbReference>
<reference evidence="7 8" key="1">
    <citation type="submission" date="2024-04" db="EMBL/GenBank/DDBJ databases">
        <title>Tritrichomonas musculus Genome.</title>
        <authorList>
            <person name="Alves-Ferreira E."/>
            <person name="Grigg M."/>
            <person name="Lorenzi H."/>
            <person name="Galac M."/>
        </authorList>
    </citation>
    <scope>NUCLEOTIDE SEQUENCE [LARGE SCALE GENOMIC DNA]</scope>
    <source>
        <strain evidence="7 8">EAF2021</strain>
    </source>
</reference>
<dbReference type="SMART" id="SM00220">
    <property type="entry name" value="S_TKc"/>
    <property type="match status" value="1"/>
</dbReference>
<evidence type="ECO:0000256" key="4">
    <source>
        <dbReference type="PROSITE-ProRule" id="PRU10141"/>
    </source>
</evidence>
<feature type="domain" description="Protein kinase" evidence="6">
    <location>
        <begin position="21"/>
        <end position="329"/>
    </location>
</feature>
<dbReference type="PROSITE" id="PS00107">
    <property type="entry name" value="PROTEIN_KINASE_ATP"/>
    <property type="match status" value="1"/>
</dbReference>
<evidence type="ECO:0000313" key="7">
    <source>
        <dbReference type="EMBL" id="KAK8866523.1"/>
    </source>
</evidence>